<protein>
    <recommendedName>
        <fullName evidence="2">Peptidase M6-like domain-containing protein</fullName>
    </recommendedName>
</protein>
<evidence type="ECO:0000313" key="1">
    <source>
        <dbReference type="EMBL" id="HDM90294.1"/>
    </source>
</evidence>
<gene>
    <name evidence="1" type="ORF">ENG67_03685</name>
</gene>
<feature type="non-terminal residue" evidence="1">
    <location>
        <position position="399"/>
    </location>
</feature>
<dbReference type="AlphaFoldDB" id="A0A7C1BEI0"/>
<sequence length="399" mass="44690">MFPGLLISIILSFNSTHCATDLIKNLHGPIEKNPFEIKKPSGPPFSVGDTFSFWAFDLTSMPPEQIQVPATCRGVGEHCYVFVDDEEWGVHMDSSDVAEIIYRFDRATLADSTRGIFEMDSTYFGAPPNLDGDPRIVIFYYDMGSFAGNVFDGYFDPLNELPDSIAFPVYGYHSNEMEMFYMSCYPGQPASHSRLSVLSHEFEHMIHWNHDQDEESWVDEGCAEYAMVLYGLPDPITGFYNNPDNDLTSWNNQWDDYIKTMLFFTYLSEHYGGPSTLTAVVADTLNGIAGIDDVLENLGLGVTFRDVFRNWVTANFLDDDSLYGYTTFNLPPFHLSGDHTSYPVGPVNTSVNHWAADYISFSNGTDTLTITFDGSENALFGARVLILGAETTVVDIPLD</sequence>
<dbReference type="EMBL" id="DRBW01000149">
    <property type="protein sequence ID" value="HDM90294.1"/>
    <property type="molecule type" value="Genomic_DNA"/>
</dbReference>
<evidence type="ECO:0008006" key="2">
    <source>
        <dbReference type="Google" id="ProtNLM"/>
    </source>
</evidence>
<organism evidence="1">
    <name type="scientific">candidate division WOR-3 bacterium</name>
    <dbReference type="NCBI Taxonomy" id="2052148"/>
    <lineage>
        <taxon>Bacteria</taxon>
        <taxon>Bacteria division WOR-3</taxon>
    </lineage>
</organism>
<dbReference type="Proteomes" id="UP000885931">
    <property type="component" value="Unassembled WGS sequence"/>
</dbReference>
<name>A0A7C1BEI0_UNCW3</name>
<comment type="caution">
    <text evidence="1">The sequence shown here is derived from an EMBL/GenBank/DDBJ whole genome shotgun (WGS) entry which is preliminary data.</text>
</comment>
<reference evidence="1" key="1">
    <citation type="journal article" date="2020" name="mSystems">
        <title>Genome- and Community-Level Interaction Insights into Carbon Utilization and Element Cycling Functions of Hydrothermarchaeota in Hydrothermal Sediment.</title>
        <authorList>
            <person name="Zhou Z."/>
            <person name="Liu Y."/>
            <person name="Xu W."/>
            <person name="Pan J."/>
            <person name="Luo Z.H."/>
            <person name="Li M."/>
        </authorList>
    </citation>
    <scope>NUCLEOTIDE SEQUENCE [LARGE SCALE GENOMIC DNA]</scope>
    <source>
        <strain evidence="1">HyVt-237</strain>
    </source>
</reference>
<accession>A0A7C1BEI0</accession>
<proteinExistence type="predicted"/>